<evidence type="ECO:0000313" key="1">
    <source>
        <dbReference type="EMBL" id="WBP84142.1"/>
    </source>
</evidence>
<dbReference type="Proteomes" id="UP001213039">
    <property type="component" value="Chromosome"/>
</dbReference>
<sequence length="230" mass="26700">MKKIKLEKFISNNTNYSRSEIKNLMKQGKITINEKVIKSSVLISKNDIIKVNNNVIEDLSNVYILMNKPANYVCANRDNLHKTVFDLLDPKYQNLKDLHTVGRLDIDTEGLLIITNDGELTHNLLAPKKHVPKTYFVRVDGEIKPELVNEFKSGVDIREDKMTKPSELIILKENEANLTISEGKFHQIKRMFQKFDLKVIYLKRIKFNNLDLPNNLKLGEYKLIAKDELF</sequence>
<proteinExistence type="predicted"/>
<gene>
    <name evidence="1" type="ORF">Me_995_000094</name>
</gene>
<organism evidence="1 2">
    <name type="scientific">Mycoplasmopsis edwardii</name>
    <dbReference type="NCBI Taxonomy" id="53558"/>
    <lineage>
        <taxon>Bacteria</taxon>
        <taxon>Bacillati</taxon>
        <taxon>Mycoplasmatota</taxon>
        <taxon>Mycoplasmoidales</taxon>
        <taxon>Metamycoplasmataceae</taxon>
        <taxon>Mycoplasmopsis</taxon>
    </lineage>
</organism>
<dbReference type="EMBL" id="CP114370">
    <property type="protein sequence ID" value="WBP84142.1"/>
    <property type="molecule type" value="Genomic_DNA"/>
</dbReference>
<accession>A0ACD4PHK4</accession>
<name>A0ACD4PHK4_9BACT</name>
<evidence type="ECO:0000313" key="2">
    <source>
        <dbReference type="Proteomes" id="UP001213039"/>
    </source>
</evidence>
<reference evidence="1" key="1">
    <citation type="submission" date="2022-12" db="EMBL/GenBank/DDBJ databases">
        <authorList>
            <consortium name="Asia Pacific Centre for Animal Health"/>
            <person name="Klose S.M."/>
            <person name="Legione A.R."/>
            <person name="Monotti I."/>
            <person name="Bushell R."/>
            <person name="Marenda M.S."/>
            <person name="Sugiyama T."/>
            <person name="Browning G.F."/>
            <person name="Vaz P.K."/>
        </authorList>
    </citation>
    <scope>NUCLEOTIDE SEQUENCE</scope>
    <source>
        <strain evidence="1">Felid995</strain>
    </source>
</reference>
<protein>
    <submittedName>
        <fullName evidence="1">16S rRNA pseudouridine(516) synthase</fullName>
    </submittedName>
</protein>
<keyword evidence="2" id="KW-1185">Reference proteome</keyword>